<reference evidence="3" key="1">
    <citation type="journal article" date="2019" name="Int. J. Syst. Evol. Microbiol.">
        <title>The Global Catalogue of Microorganisms (GCM) 10K type strain sequencing project: providing services to taxonomists for standard genome sequencing and annotation.</title>
        <authorList>
            <consortium name="The Broad Institute Genomics Platform"/>
            <consortium name="The Broad Institute Genome Sequencing Center for Infectious Disease"/>
            <person name="Wu L."/>
            <person name="Ma J."/>
        </authorList>
    </citation>
    <scope>NUCLEOTIDE SEQUENCE [LARGE SCALE GENOMIC DNA]</scope>
    <source>
        <strain evidence="3">KCTC 52277</strain>
    </source>
</reference>
<feature type="transmembrane region" description="Helical" evidence="1">
    <location>
        <begin position="7"/>
        <end position="28"/>
    </location>
</feature>
<keyword evidence="3" id="KW-1185">Reference proteome</keyword>
<proteinExistence type="predicted"/>
<dbReference type="InterPro" id="IPR045584">
    <property type="entry name" value="Pilin-like"/>
</dbReference>
<dbReference type="SUPFAM" id="SSF54523">
    <property type="entry name" value="Pili subunits"/>
    <property type="match status" value="1"/>
</dbReference>
<keyword evidence="1" id="KW-0472">Membrane</keyword>
<organism evidence="2 3">
    <name type="scientific">Shewanella submarina</name>
    <dbReference type="NCBI Taxonomy" id="2016376"/>
    <lineage>
        <taxon>Bacteria</taxon>
        <taxon>Pseudomonadati</taxon>
        <taxon>Pseudomonadota</taxon>
        <taxon>Gammaproteobacteria</taxon>
        <taxon>Alteromonadales</taxon>
        <taxon>Shewanellaceae</taxon>
        <taxon>Shewanella</taxon>
    </lineage>
</organism>
<evidence type="ECO:0000313" key="2">
    <source>
        <dbReference type="EMBL" id="MFC3137271.1"/>
    </source>
</evidence>
<evidence type="ECO:0000313" key="3">
    <source>
        <dbReference type="Proteomes" id="UP001595621"/>
    </source>
</evidence>
<dbReference type="RefSeq" id="WP_283106385.1">
    <property type="nucleotide sequence ID" value="NZ_JAKILF010000002.1"/>
</dbReference>
<dbReference type="Proteomes" id="UP001595621">
    <property type="component" value="Unassembled WGS sequence"/>
</dbReference>
<dbReference type="EMBL" id="JBHRTD010000006">
    <property type="protein sequence ID" value="MFC3137271.1"/>
    <property type="molecule type" value="Genomic_DNA"/>
</dbReference>
<gene>
    <name evidence="2" type="ORF">ACFOE0_03615</name>
</gene>
<comment type="caution">
    <text evidence="2">The sequence shown here is derived from an EMBL/GenBank/DDBJ whole genome shotgun (WGS) entry which is preliminary data.</text>
</comment>
<dbReference type="Pfam" id="PF07963">
    <property type="entry name" value="N_methyl"/>
    <property type="match status" value="1"/>
</dbReference>
<protein>
    <submittedName>
        <fullName evidence="2">Type II secretion system protein</fullName>
    </submittedName>
</protein>
<keyword evidence="1" id="KW-0812">Transmembrane</keyword>
<accession>A0ABV7GAC5</accession>
<sequence>MKRYSTGFTLIELVVVIIILGVLAVTAAPKFINLQDDARAATHQGFTGALSSSIKLAHATWEVRKSSADPASVGNGGYLDYNGVRIGFWGVSGYPECENGCTLNGGIANAGGCNGGIPKLLDDSVTFLDTYNTAAFPPAGGDCVFTDKENENLKIRYSAVNGKVKACADATSCTALLSSSTPGNF</sequence>
<keyword evidence="1" id="KW-1133">Transmembrane helix</keyword>
<evidence type="ECO:0000256" key="1">
    <source>
        <dbReference type="SAM" id="Phobius"/>
    </source>
</evidence>
<dbReference type="PROSITE" id="PS00409">
    <property type="entry name" value="PROKAR_NTER_METHYL"/>
    <property type="match status" value="1"/>
</dbReference>
<name>A0ABV7GAC5_9GAMM</name>
<dbReference type="Gene3D" id="3.30.700.10">
    <property type="entry name" value="Glycoprotein, Type 4 Pilin"/>
    <property type="match status" value="1"/>
</dbReference>
<dbReference type="NCBIfam" id="TIGR02532">
    <property type="entry name" value="IV_pilin_GFxxxE"/>
    <property type="match status" value="1"/>
</dbReference>
<dbReference type="InterPro" id="IPR012902">
    <property type="entry name" value="N_methyl_site"/>
</dbReference>